<dbReference type="GeneID" id="25146964"/>
<gene>
    <name evidence="4" type="ORF">HALLA_03985</name>
</gene>
<keyword evidence="5" id="KW-1185">Reference proteome</keyword>
<proteinExistence type="predicted"/>
<dbReference type="Gene3D" id="3.50.50.60">
    <property type="entry name" value="FAD/NAD(P)-binding domain"/>
    <property type="match status" value="1"/>
</dbReference>
<dbReference type="SUPFAM" id="SSF51905">
    <property type="entry name" value="FAD/NAD(P)-binding domain"/>
    <property type="match status" value="1"/>
</dbReference>
<evidence type="ECO:0000256" key="1">
    <source>
        <dbReference type="ARBA" id="ARBA00022630"/>
    </source>
</evidence>
<dbReference type="KEGG" id="hlr:HALLA_03985"/>
<dbReference type="PRINTS" id="PR00469">
    <property type="entry name" value="PNDRDTASEII"/>
</dbReference>
<reference evidence="4 5" key="1">
    <citation type="submission" date="2014-01" db="EMBL/GenBank/DDBJ databases">
        <authorList>
            <consortium name="DOE Joint Genome Institute"/>
            <person name="Anderson I."/>
            <person name="Huntemann M."/>
            <person name="Han J."/>
            <person name="Chen A."/>
            <person name="Kyrpides N."/>
            <person name="Mavromatis K."/>
            <person name="Markowitz V."/>
            <person name="Palaniappan K."/>
            <person name="Ivanova N."/>
            <person name="Schaumberg A."/>
            <person name="Pati A."/>
            <person name="Liolios K."/>
            <person name="Nordberg H.P."/>
            <person name="Cantor M.N."/>
            <person name="Hua S.X."/>
            <person name="Woyke T."/>
        </authorList>
    </citation>
    <scope>NUCLEOTIDE SEQUENCE [LARGE SCALE GENOMIC DNA]</scope>
    <source>
        <strain evidence="4 5">XH-48</strain>
        <plasmid evidence="5">1</plasmid>
    </source>
</reference>
<dbReference type="AlphaFoldDB" id="W0JSI2"/>
<dbReference type="GO" id="GO:0016491">
    <property type="term" value="F:oxidoreductase activity"/>
    <property type="evidence" value="ECO:0007669"/>
    <property type="project" value="UniProtKB-KW"/>
</dbReference>
<dbReference type="InterPro" id="IPR023753">
    <property type="entry name" value="FAD/NAD-binding_dom"/>
</dbReference>
<dbReference type="HOGENOM" id="CLU_068376_0_0_2"/>
<geneLocation type="plasmid" evidence="5">
    <name>1</name>
</geneLocation>
<dbReference type="OrthoDB" id="214187at2157"/>
<dbReference type="Proteomes" id="UP000019024">
    <property type="component" value="Plasmid unnamed"/>
</dbReference>
<dbReference type="PANTHER" id="PTHR48105">
    <property type="entry name" value="THIOREDOXIN REDUCTASE 1-RELATED-RELATED"/>
    <property type="match status" value="1"/>
</dbReference>
<feature type="domain" description="FAD/NAD(P)-binding" evidence="3">
    <location>
        <begin position="11"/>
        <end position="117"/>
    </location>
</feature>
<sequence>MDENTSESTDFDVVIIGGGPAGCAAGIFTARYGFETTIFDRGTAALPRCAHLENYLGFPAGIDIETYYDLIHAHAEEAGCDLVADMVETVDRVDDESTFVVETQDGRRVTATVVVAAAWYNGEYLRPLGGDEMFEKHDHDGEEHEHFDPEYADEDGRTPIDGLYIASPAGQRSVQAIIAAGHGAHVGRCVLADRRREQGYPDGVAQHYDWLRRDAEFSGEWGTRDRWRDWYDDEAGDDHGLVDERYERLRERYIDRAFDTRVPDDVTEDRSRRGLSRLLETLGTDCVLDALDDDAIEAYAAQGHSSETDVA</sequence>
<dbReference type="InterPro" id="IPR050097">
    <property type="entry name" value="Ferredoxin-NADP_redctase_2"/>
</dbReference>
<evidence type="ECO:0000256" key="2">
    <source>
        <dbReference type="ARBA" id="ARBA00023002"/>
    </source>
</evidence>
<evidence type="ECO:0000313" key="4">
    <source>
        <dbReference type="EMBL" id="AHG01564.1"/>
    </source>
</evidence>
<name>W0JSI2_9EURY</name>
<dbReference type="InterPro" id="IPR036188">
    <property type="entry name" value="FAD/NAD-bd_sf"/>
</dbReference>
<dbReference type="Pfam" id="PF07992">
    <property type="entry name" value="Pyr_redox_2"/>
    <property type="match status" value="1"/>
</dbReference>
<dbReference type="PATRIC" id="fig|797299.3.peg.3299"/>
<accession>W0JSI2</accession>
<keyword evidence="1" id="KW-0285">Flavoprotein</keyword>
<organism evidence="4 5">
    <name type="scientific">Halostagnicola larsenii XH-48</name>
    <dbReference type="NCBI Taxonomy" id="797299"/>
    <lineage>
        <taxon>Archaea</taxon>
        <taxon>Methanobacteriati</taxon>
        <taxon>Methanobacteriota</taxon>
        <taxon>Stenosarchaea group</taxon>
        <taxon>Halobacteria</taxon>
        <taxon>Halobacteriales</taxon>
        <taxon>Natrialbaceae</taxon>
        <taxon>Halostagnicola</taxon>
    </lineage>
</organism>
<keyword evidence="2" id="KW-0560">Oxidoreductase</keyword>
<dbReference type="EMBL" id="CP007056">
    <property type="protein sequence ID" value="AHG01564.1"/>
    <property type="molecule type" value="Genomic_DNA"/>
</dbReference>
<protein>
    <submittedName>
        <fullName evidence="4">Thioredoxin reductase</fullName>
    </submittedName>
</protein>
<evidence type="ECO:0000259" key="3">
    <source>
        <dbReference type="Pfam" id="PF07992"/>
    </source>
</evidence>
<evidence type="ECO:0000313" key="5">
    <source>
        <dbReference type="Proteomes" id="UP000019024"/>
    </source>
</evidence>
<dbReference type="eggNOG" id="arCOG01301">
    <property type="taxonomic scope" value="Archaea"/>
</dbReference>
<keyword evidence="4" id="KW-0614">Plasmid</keyword>
<dbReference type="RefSeq" id="WP_049954442.1">
    <property type="nucleotide sequence ID" value="NZ_CP007056.1"/>
</dbReference>